<dbReference type="InterPro" id="IPR000086">
    <property type="entry name" value="NUDIX_hydrolase_dom"/>
</dbReference>
<feature type="domain" description="Nudix hydrolase" evidence="3">
    <location>
        <begin position="19"/>
        <end position="186"/>
    </location>
</feature>
<evidence type="ECO:0000256" key="1">
    <source>
        <dbReference type="ARBA" id="ARBA00022801"/>
    </source>
</evidence>
<dbReference type="InterPro" id="IPR020084">
    <property type="entry name" value="NUDIX_hydrolase_CS"/>
</dbReference>
<dbReference type="InterPro" id="IPR036390">
    <property type="entry name" value="WH_DNA-bd_sf"/>
</dbReference>
<dbReference type="PRINTS" id="PR00502">
    <property type="entry name" value="NUDIXFAMILY"/>
</dbReference>
<protein>
    <recommendedName>
        <fullName evidence="3">Nudix hydrolase domain-containing protein</fullName>
    </recommendedName>
</protein>
<accession>A0A382D422</accession>
<proteinExistence type="predicted"/>
<dbReference type="InterPro" id="IPR015797">
    <property type="entry name" value="NUDIX_hydrolase-like_dom_sf"/>
</dbReference>
<dbReference type="InterPro" id="IPR036388">
    <property type="entry name" value="WH-like_DNA-bd_sf"/>
</dbReference>
<keyword evidence="1" id="KW-0378">Hydrolase</keyword>
<dbReference type="AlphaFoldDB" id="A0A382D422"/>
<dbReference type="PROSITE" id="PS00893">
    <property type="entry name" value="NUDIX_BOX"/>
    <property type="match status" value="1"/>
</dbReference>
<dbReference type="SUPFAM" id="SSF55811">
    <property type="entry name" value="Nudix"/>
    <property type="match status" value="1"/>
</dbReference>
<name>A0A382D422_9ZZZZ</name>
<reference evidence="4" key="1">
    <citation type="submission" date="2018-05" db="EMBL/GenBank/DDBJ databases">
        <authorList>
            <person name="Lanie J.A."/>
            <person name="Ng W.-L."/>
            <person name="Kazmierczak K.M."/>
            <person name="Andrzejewski T.M."/>
            <person name="Davidsen T.M."/>
            <person name="Wayne K.J."/>
            <person name="Tettelin H."/>
            <person name="Glass J.I."/>
            <person name="Rusch D."/>
            <person name="Podicherti R."/>
            <person name="Tsui H.-C.T."/>
            <person name="Winkler M.E."/>
        </authorList>
    </citation>
    <scope>NUCLEOTIDE SEQUENCE</scope>
</reference>
<dbReference type="GO" id="GO:0016787">
    <property type="term" value="F:hydrolase activity"/>
    <property type="evidence" value="ECO:0007669"/>
    <property type="project" value="UniProtKB-KW"/>
</dbReference>
<evidence type="ECO:0000259" key="3">
    <source>
        <dbReference type="PROSITE" id="PS51462"/>
    </source>
</evidence>
<dbReference type="EMBL" id="UINC01037188">
    <property type="protein sequence ID" value="SVB32303.1"/>
    <property type="molecule type" value="Genomic_DNA"/>
</dbReference>
<organism evidence="4">
    <name type="scientific">marine metagenome</name>
    <dbReference type="NCBI Taxonomy" id="408172"/>
    <lineage>
        <taxon>unclassified sequences</taxon>
        <taxon>metagenomes</taxon>
        <taxon>ecological metagenomes</taxon>
    </lineage>
</organism>
<dbReference type="InterPro" id="IPR020476">
    <property type="entry name" value="Nudix_hydrolase"/>
</dbReference>
<dbReference type="Gene3D" id="1.10.10.10">
    <property type="entry name" value="Winged helix-like DNA-binding domain superfamily/Winged helix DNA-binding domain"/>
    <property type="match status" value="1"/>
</dbReference>
<gene>
    <name evidence="4" type="ORF">METZ01_LOCUS185157</name>
</gene>
<sequence>MPSSDQTDQVIPGYDPDDYPRVAVTVDIVVFTIVDDDLRVLLVQRGEPPFLGRWALPGGFVRPDENLDRAAVRELAEETGIHQKVGLLEQFGSYGDPGRDPRMRVVTVGYWAIVPDLPSPRGGSDARHAEMVSVAEVESERMRLAFDHQHIFSEALETARSSLEDRTVGTLFCEPGFKVSTLRQVYNTVWNTDLDAGNFQRKVTTADGFLTKLESAPVRSGERGGRPASLWTAGPAKKLSPPISRPLDDVEE</sequence>
<dbReference type="Pfam" id="PF00293">
    <property type="entry name" value="NUDIX"/>
    <property type="match status" value="1"/>
</dbReference>
<dbReference type="SUPFAM" id="SSF46785">
    <property type="entry name" value="Winged helix' DNA-binding domain"/>
    <property type="match status" value="1"/>
</dbReference>
<feature type="region of interest" description="Disordered" evidence="2">
    <location>
        <begin position="217"/>
        <end position="252"/>
    </location>
</feature>
<evidence type="ECO:0000313" key="4">
    <source>
        <dbReference type="EMBL" id="SVB32303.1"/>
    </source>
</evidence>
<dbReference type="Gene3D" id="3.90.79.10">
    <property type="entry name" value="Nucleoside Triphosphate Pyrophosphohydrolase"/>
    <property type="match status" value="1"/>
</dbReference>
<dbReference type="PROSITE" id="PS51462">
    <property type="entry name" value="NUDIX"/>
    <property type="match status" value="1"/>
</dbReference>
<dbReference type="PANTHER" id="PTHR43736:SF4">
    <property type="entry name" value="SLR1690 PROTEIN"/>
    <property type="match status" value="1"/>
</dbReference>
<evidence type="ECO:0000256" key="2">
    <source>
        <dbReference type="SAM" id="MobiDB-lite"/>
    </source>
</evidence>
<dbReference type="PANTHER" id="PTHR43736">
    <property type="entry name" value="ADP-RIBOSE PYROPHOSPHATASE"/>
    <property type="match status" value="1"/>
</dbReference>
<dbReference type="CDD" id="cd18873">
    <property type="entry name" value="NUDIX_NadM_like"/>
    <property type="match status" value="1"/>
</dbReference>